<evidence type="ECO:0000313" key="3">
    <source>
        <dbReference type="Proteomes" id="UP001444661"/>
    </source>
</evidence>
<dbReference type="PANTHER" id="PTHR46224">
    <property type="entry name" value="ANKYRIN REPEAT FAMILY PROTEIN"/>
    <property type="match status" value="1"/>
</dbReference>
<dbReference type="PROSITE" id="PS50297">
    <property type="entry name" value="ANK_REP_REGION"/>
    <property type="match status" value="2"/>
</dbReference>
<protein>
    <recommendedName>
        <fullName evidence="4">Ankyrin</fullName>
    </recommendedName>
</protein>
<dbReference type="SMART" id="SM00248">
    <property type="entry name" value="ANK"/>
    <property type="match status" value="7"/>
</dbReference>
<accession>A0ABR1RXM9</accession>
<proteinExistence type="predicted"/>
<reference evidence="2 3" key="1">
    <citation type="submission" date="2023-01" db="EMBL/GenBank/DDBJ databases">
        <title>Analysis of 21 Apiospora genomes using comparative genomics revels a genus with tremendous synthesis potential of carbohydrate active enzymes and secondary metabolites.</title>
        <authorList>
            <person name="Sorensen T."/>
        </authorList>
    </citation>
    <scope>NUCLEOTIDE SEQUENCE [LARGE SCALE GENOMIC DNA]</scope>
    <source>
        <strain evidence="2 3">CBS 33761</strain>
    </source>
</reference>
<sequence length="625" mass="71060">MESDDTIDSEDPKNRIYGDTLDREWERDELHCLSEPKWRPLTILQWAAVAGNEAAAEKAITMAGRVWPEYVFLKHPDSLNSALHFAAWYGNTGILRLLSQVRIDGKLPDMNSLAGVTFKVRRFTDSEHNICDVFRYINPSAGYFPEEVLVGGPTDGFRLTAASIAILRGHASTAEYLIDNFYDNDRIDEFDEEGQPREDLDFEPVAHPLHLACFLGMEKVVAAIIEKGADANKSSVDMEDSKPLMWAVARQNNDKIIDYLLNHGAEMMLVDALGRDALAWAVLCRSLDNALRLVKAGARADFGIGRQLSCDGYEQYKACTLGLCVEDDAFLPCTKLILQRHPDFPEGLLRNCVNHALGNVAKNQETIRWLIDQGIGLDPIQEGEFEPPERWYKPAKMEEQGMSVIHHLAGSDALPLDLLSKVLNRRPQDINLVSVPTGHTPLSVALKLGYESEKLAFLLAHGADPAACTVDNGRNILVAIKKGLRVSTIKNIEDRLNAQKFAKLKKGWRERFLMRKEWAITKKQLKQLWDLDVIYWQAYPLIADHGLSVQDVIELHEQGKDVKAEQERLDTEKEKKNNIELEKLDRVYKRKQERRRRKSLRKHRLGSFNMPRRRRALSCYVDFPE</sequence>
<evidence type="ECO:0000256" key="1">
    <source>
        <dbReference type="PROSITE-ProRule" id="PRU00023"/>
    </source>
</evidence>
<dbReference type="EMBL" id="JAQQWK010000012">
    <property type="protein sequence ID" value="KAK8022666.1"/>
    <property type="molecule type" value="Genomic_DNA"/>
</dbReference>
<dbReference type="InterPro" id="IPR036770">
    <property type="entry name" value="Ankyrin_rpt-contain_sf"/>
</dbReference>
<name>A0ABR1RXM9_9PEZI</name>
<organism evidence="2 3">
    <name type="scientific">Apiospora rasikravindrae</name>
    <dbReference type="NCBI Taxonomy" id="990691"/>
    <lineage>
        <taxon>Eukaryota</taxon>
        <taxon>Fungi</taxon>
        <taxon>Dikarya</taxon>
        <taxon>Ascomycota</taxon>
        <taxon>Pezizomycotina</taxon>
        <taxon>Sordariomycetes</taxon>
        <taxon>Xylariomycetidae</taxon>
        <taxon>Amphisphaeriales</taxon>
        <taxon>Apiosporaceae</taxon>
        <taxon>Apiospora</taxon>
    </lineage>
</organism>
<feature type="repeat" description="ANK" evidence="1">
    <location>
        <begin position="239"/>
        <end position="272"/>
    </location>
</feature>
<comment type="caution">
    <text evidence="2">The sequence shown here is derived from an EMBL/GenBank/DDBJ whole genome shotgun (WGS) entry which is preliminary data.</text>
</comment>
<feature type="repeat" description="ANK" evidence="1">
    <location>
        <begin position="208"/>
        <end position="236"/>
    </location>
</feature>
<dbReference type="PROSITE" id="PS50088">
    <property type="entry name" value="ANK_REPEAT"/>
    <property type="match status" value="3"/>
</dbReference>
<keyword evidence="3" id="KW-1185">Reference proteome</keyword>
<evidence type="ECO:0008006" key="4">
    <source>
        <dbReference type="Google" id="ProtNLM"/>
    </source>
</evidence>
<keyword evidence="1" id="KW-0040">ANK repeat</keyword>
<dbReference type="SUPFAM" id="SSF48403">
    <property type="entry name" value="Ankyrin repeat"/>
    <property type="match status" value="1"/>
</dbReference>
<dbReference type="Proteomes" id="UP001444661">
    <property type="component" value="Unassembled WGS sequence"/>
</dbReference>
<dbReference type="Pfam" id="PF12796">
    <property type="entry name" value="Ank_2"/>
    <property type="match status" value="1"/>
</dbReference>
<gene>
    <name evidence="2" type="ORF">PG993_013433</name>
</gene>
<dbReference type="Gene3D" id="1.25.40.20">
    <property type="entry name" value="Ankyrin repeat-containing domain"/>
    <property type="match status" value="2"/>
</dbReference>
<feature type="repeat" description="ANK" evidence="1">
    <location>
        <begin position="437"/>
        <end position="470"/>
    </location>
</feature>
<dbReference type="PANTHER" id="PTHR46224:SF6">
    <property type="entry name" value="ANKYRIN REPEAT FAMILY PROTEIN"/>
    <property type="match status" value="1"/>
</dbReference>
<evidence type="ECO:0000313" key="2">
    <source>
        <dbReference type="EMBL" id="KAK8022666.1"/>
    </source>
</evidence>
<dbReference type="InterPro" id="IPR002110">
    <property type="entry name" value="Ankyrin_rpt"/>
</dbReference>
<dbReference type="InterPro" id="IPR051616">
    <property type="entry name" value="Cul2-RING_E3_ligase_SR"/>
</dbReference>